<evidence type="ECO:0000256" key="1">
    <source>
        <dbReference type="ARBA" id="ARBA00006226"/>
    </source>
</evidence>
<dbReference type="Gene3D" id="3.30.2310.20">
    <property type="entry name" value="RelE-like"/>
    <property type="match status" value="1"/>
</dbReference>
<proteinExistence type="inferred from homology"/>
<comment type="similarity">
    <text evidence="1">Belongs to the RelE toxin family.</text>
</comment>
<evidence type="ECO:0000256" key="2">
    <source>
        <dbReference type="ARBA" id="ARBA00022649"/>
    </source>
</evidence>
<protein>
    <submittedName>
        <fullName evidence="3">Type II toxin-antitoxin system mRNA interferase toxin, RelE/StbE family</fullName>
    </submittedName>
</protein>
<accession>A0ABX1Q6D6</accession>
<dbReference type="InterPro" id="IPR035093">
    <property type="entry name" value="RelE/ParE_toxin_dom_sf"/>
</dbReference>
<organism evidence="3 4">
    <name type="scientific">Aromatoleum toluvorans</name>
    <dbReference type="NCBI Taxonomy" id="92002"/>
    <lineage>
        <taxon>Bacteria</taxon>
        <taxon>Pseudomonadati</taxon>
        <taxon>Pseudomonadota</taxon>
        <taxon>Betaproteobacteria</taxon>
        <taxon>Rhodocyclales</taxon>
        <taxon>Rhodocyclaceae</taxon>
        <taxon>Aromatoleum</taxon>
    </lineage>
</organism>
<dbReference type="Pfam" id="PF05016">
    <property type="entry name" value="ParE_toxin"/>
    <property type="match status" value="1"/>
</dbReference>
<evidence type="ECO:0000313" key="3">
    <source>
        <dbReference type="EMBL" id="NMG46317.1"/>
    </source>
</evidence>
<dbReference type="RefSeq" id="WP_169258147.1">
    <property type="nucleotide sequence ID" value="NZ_WTVN01000060.1"/>
</dbReference>
<keyword evidence="4" id="KW-1185">Reference proteome</keyword>
<dbReference type="EMBL" id="WTVN01000060">
    <property type="protein sequence ID" value="NMG46317.1"/>
    <property type="molecule type" value="Genomic_DNA"/>
</dbReference>
<dbReference type="PANTHER" id="PTHR35601:SF1">
    <property type="entry name" value="TOXIN RELE"/>
    <property type="match status" value="1"/>
</dbReference>
<name>A0ABX1Q6D6_9RHOO</name>
<keyword evidence="2" id="KW-1277">Toxin-antitoxin system</keyword>
<dbReference type="Proteomes" id="UP000623795">
    <property type="component" value="Unassembled WGS sequence"/>
</dbReference>
<sequence length="97" mass="11334">MTYRLRFHELALQEWKKLDGSLRAQFKKKLEERLNNPRGASAALSGMVDCYNIKLRSAGYRLVYRVDEDVVFVTVIAVGRRDRSQVYSDATKRLEHE</sequence>
<evidence type="ECO:0000313" key="4">
    <source>
        <dbReference type="Proteomes" id="UP000623795"/>
    </source>
</evidence>
<reference evidence="3 4" key="1">
    <citation type="submission" date="2019-12" db="EMBL/GenBank/DDBJ databases">
        <title>Comparative genomics gives insights into the taxonomy of the Azoarcus-Aromatoleum group and reveals separate origins of nif in the plant-associated Azoarcus and non-plant-associated Aromatoleum sub-groups.</title>
        <authorList>
            <person name="Lafos M."/>
            <person name="Maluk M."/>
            <person name="Batista M."/>
            <person name="Junghare M."/>
            <person name="Carmona M."/>
            <person name="Faoro H."/>
            <person name="Cruz L.M."/>
            <person name="Battistoni F."/>
            <person name="De Souza E."/>
            <person name="Pedrosa F."/>
            <person name="Chen W.-M."/>
            <person name="Poole P.S."/>
            <person name="Dixon R.A."/>
            <person name="James E.K."/>
        </authorList>
    </citation>
    <scope>NUCLEOTIDE SEQUENCE [LARGE SCALE GENOMIC DNA]</scope>
    <source>
        <strain evidence="3 4">Td21</strain>
    </source>
</reference>
<dbReference type="NCBIfam" id="TIGR02385">
    <property type="entry name" value="RelE_StbE"/>
    <property type="match status" value="1"/>
</dbReference>
<gene>
    <name evidence="3" type="ORF">GPA22_21590</name>
</gene>
<dbReference type="PANTHER" id="PTHR35601">
    <property type="entry name" value="TOXIN RELE"/>
    <property type="match status" value="1"/>
</dbReference>
<comment type="caution">
    <text evidence="3">The sequence shown here is derived from an EMBL/GenBank/DDBJ whole genome shotgun (WGS) entry which is preliminary data.</text>
</comment>
<dbReference type="SUPFAM" id="SSF143011">
    <property type="entry name" value="RelE-like"/>
    <property type="match status" value="1"/>
</dbReference>
<dbReference type="InterPro" id="IPR007712">
    <property type="entry name" value="RelE/ParE_toxin"/>
</dbReference>